<protein>
    <submittedName>
        <fullName evidence="3">Ficolin-1-like</fullName>
    </submittedName>
</protein>
<dbReference type="InterPro" id="IPR014716">
    <property type="entry name" value="Fibrinogen_a/b/g_C_1"/>
</dbReference>
<dbReference type="OrthoDB" id="6145874at2759"/>
<dbReference type="SMART" id="SM00186">
    <property type="entry name" value="FBG"/>
    <property type="match status" value="1"/>
</dbReference>
<dbReference type="GeneID" id="115626113"/>
<dbReference type="GO" id="GO:0005615">
    <property type="term" value="C:extracellular space"/>
    <property type="evidence" value="ECO:0007669"/>
    <property type="project" value="TreeGrafter"/>
</dbReference>
<dbReference type="PANTHER" id="PTHR19143:SF458">
    <property type="entry name" value="FIBRINOGEN C-TERMINAL DOMAIN-CONTAINING PROTEIN-RELATED"/>
    <property type="match status" value="1"/>
</dbReference>
<dbReference type="Gene3D" id="3.90.215.10">
    <property type="entry name" value="Gamma Fibrinogen, chain A, domain 1"/>
    <property type="match status" value="1"/>
</dbReference>
<dbReference type="CDD" id="cd00087">
    <property type="entry name" value="FReD"/>
    <property type="match status" value="1"/>
</dbReference>
<evidence type="ECO:0000313" key="2">
    <source>
        <dbReference type="Proteomes" id="UP000504634"/>
    </source>
</evidence>
<proteinExistence type="predicted"/>
<dbReference type="SUPFAM" id="SSF56496">
    <property type="entry name" value="Fibrinogen C-terminal domain-like"/>
    <property type="match status" value="1"/>
</dbReference>
<gene>
    <name evidence="3" type="primary">LOC115626113</name>
</gene>
<dbReference type="InterPro" id="IPR036056">
    <property type="entry name" value="Fibrinogen-like_C"/>
</dbReference>
<evidence type="ECO:0000259" key="1">
    <source>
        <dbReference type="PROSITE" id="PS51406"/>
    </source>
</evidence>
<dbReference type="Pfam" id="PF00147">
    <property type="entry name" value="Fibrinogen_C"/>
    <property type="match status" value="1"/>
</dbReference>
<dbReference type="PROSITE" id="PS51406">
    <property type="entry name" value="FIBRINOGEN_C_2"/>
    <property type="match status" value="1"/>
</dbReference>
<organism evidence="2 3">
    <name type="scientific">Drosophila lebanonensis</name>
    <name type="common">Fruit fly</name>
    <name type="synonym">Scaptodrosophila lebanonensis</name>
    <dbReference type="NCBI Taxonomy" id="7225"/>
    <lineage>
        <taxon>Eukaryota</taxon>
        <taxon>Metazoa</taxon>
        <taxon>Ecdysozoa</taxon>
        <taxon>Arthropoda</taxon>
        <taxon>Hexapoda</taxon>
        <taxon>Insecta</taxon>
        <taxon>Pterygota</taxon>
        <taxon>Neoptera</taxon>
        <taxon>Endopterygota</taxon>
        <taxon>Diptera</taxon>
        <taxon>Brachycera</taxon>
        <taxon>Muscomorpha</taxon>
        <taxon>Ephydroidea</taxon>
        <taxon>Drosophilidae</taxon>
        <taxon>Scaptodrosophila</taxon>
    </lineage>
</organism>
<feature type="domain" description="Fibrinogen C-terminal" evidence="1">
    <location>
        <begin position="17"/>
        <end position="198"/>
    </location>
</feature>
<dbReference type="InterPro" id="IPR002181">
    <property type="entry name" value="Fibrinogen_a/b/g_C_dom"/>
</dbReference>
<evidence type="ECO:0000313" key="3">
    <source>
        <dbReference type="RefSeq" id="XP_030377229.1"/>
    </source>
</evidence>
<dbReference type="Proteomes" id="UP000504634">
    <property type="component" value="Unplaced"/>
</dbReference>
<keyword evidence="2" id="KW-1185">Reference proteome</keyword>
<accession>A0A6J2TMF1</accession>
<dbReference type="AlphaFoldDB" id="A0A6J2TMF1"/>
<dbReference type="InterPro" id="IPR050373">
    <property type="entry name" value="Fibrinogen_C-term_domain"/>
</dbReference>
<sequence length="198" mass="21794">MYSSASQLAGGDTFKYTLTSSSALLCNGLAIHRVEILSKVVDSNNSLEPFDVACDAKLAGAGWTVILRRSGDKVNFYRKWAQYKQGFGDLGSDFFIGLDKLHAITTSQPHELYVHLEDFDGESRYALYDDFQISNEAQDYALAKLGSYSGDAGNSLSDHLHYGFTTYDNDNDGWGDGNCAQWAMGAYWYNNCGPSVAL</sequence>
<dbReference type="PANTHER" id="PTHR19143">
    <property type="entry name" value="FIBRINOGEN/TENASCIN/ANGIOPOEITIN"/>
    <property type="match status" value="1"/>
</dbReference>
<reference evidence="3" key="1">
    <citation type="submission" date="2025-08" db="UniProtKB">
        <authorList>
            <consortium name="RefSeq"/>
        </authorList>
    </citation>
    <scope>IDENTIFICATION</scope>
    <source>
        <strain evidence="3">11010-0011.00</strain>
        <tissue evidence="3">Whole body</tissue>
    </source>
</reference>
<name>A0A6J2TMF1_DROLE</name>
<dbReference type="RefSeq" id="XP_030377229.1">
    <property type="nucleotide sequence ID" value="XM_030521369.1"/>
</dbReference>